<comment type="caution">
    <text evidence="5">The sequence shown here is derived from an EMBL/GenBank/DDBJ whole genome shotgun (WGS) entry which is preliminary data.</text>
</comment>
<dbReference type="GO" id="GO:0016787">
    <property type="term" value="F:hydrolase activity"/>
    <property type="evidence" value="ECO:0007669"/>
    <property type="project" value="UniProtKB-UniRule"/>
</dbReference>
<feature type="domain" description="PNPLA" evidence="4">
    <location>
        <begin position="5"/>
        <end position="196"/>
    </location>
</feature>
<dbReference type="EMBL" id="PGUY01000045">
    <property type="protein sequence ID" value="PLT29168.1"/>
    <property type="molecule type" value="Genomic_DNA"/>
</dbReference>
<keyword evidence="3" id="KW-0812">Transmembrane</keyword>
<evidence type="ECO:0000259" key="4">
    <source>
        <dbReference type="PROSITE" id="PS51635"/>
    </source>
</evidence>
<dbReference type="SUPFAM" id="SSF52151">
    <property type="entry name" value="FabD/lysophospholipase-like"/>
    <property type="match status" value="1"/>
</dbReference>
<dbReference type="OrthoDB" id="9770965at2"/>
<accession>A0A2N5M475</accession>
<evidence type="ECO:0000256" key="1">
    <source>
        <dbReference type="ARBA" id="ARBA00023098"/>
    </source>
</evidence>
<keyword evidence="2" id="KW-0442">Lipid degradation</keyword>
<evidence type="ECO:0000313" key="5">
    <source>
        <dbReference type="EMBL" id="PLT29168.1"/>
    </source>
</evidence>
<dbReference type="CDD" id="cd07207">
    <property type="entry name" value="Pat_ExoU_VipD_like"/>
    <property type="match status" value="1"/>
</dbReference>
<dbReference type="Pfam" id="PF01734">
    <property type="entry name" value="Patatin"/>
    <property type="match status" value="1"/>
</dbReference>
<organism evidence="5 6">
    <name type="scientific">Peribacillus deserti</name>
    <dbReference type="NCBI Taxonomy" id="673318"/>
    <lineage>
        <taxon>Bacteria</taxon>
        <taxon>Bacillati</taxon>
        <taxon>Bacillota</taxon>
        <taxon>Bacilli</taxon>
        <taxon>Bacillales</taxon>
        <taxon>Bacillaceae</taxon>
        <taxon>Peribacillus</taxon>
    </lineage>
</organism>
<sequence>MHVDGVFSGGGIRGLAFVGAYEALERRGFKFIRLGGTSAGAIVAAFIMAGYSSSEIKQMMEETDFRKLLDERKLWLPIPFAKWLLLYKRMGLYKGDALEKWIGSKLAGKGIHSFSDLPPQAFRVIASDLSTARLVVLPDDLEHYGIDPRSFSVAKAVRMSCSIPYFFEPVKLKIGKKKNLIVDGGVLSNFPMWLFDSENVKKVRPVLGIKIATDQFLGEPKEIENAFELFGGLFETMKDAHDSRYISRKLTPNILFIPTKGTGATEFHLTDEKKQELIEWGRKCTEAFLKRWSY</sequence>
<evidence type="ECO:0000256" key="2">
    <source>
        <dbReference type="PROSITE-ProRule" id="PRU01161"/>
    </source>
</evidence>
<proteinExistence type="predicted"/>
<dbReference type="PANTHER" id="PTHR46394:SF1">
    <property type="entry name" value="PNPLA DOMAIN-CONTAINING PROTEIN"/>
    <property type="match status" value="1"/>
</dbReference>
<dbReference type="Gene3D" id="3.40.1090.10">
    <property type="entry name" value="Cytosolic phospholipase A2 catalytic domain"/>
    <property type="match status" value="2"/>
</dbReference>
<feature type="short sequence motif" description="GXSXG" evidence="2">
    <location>
        <begin position="36"/>
        <end position="40"/>
    </location>
</feature>
<dbReference type="PROSITE" id="PS51635">
    <property type="entry name" value="PNPLA"/>
    <property type="match status" value="1"/>
</dbReference>
<feature type="transmembrane region" description="Helical" evidence="3">
    <location>
        <begin position="6"/>
        <end position="24"/>
    </location>
</feature>
<keyword evidence="2" id="KW-0378">Hydrolase</keyword>
<keyword evidence="1 2" id="KW-0443">Lipid metabolism</keyword>
<feature type="active site" description="Proton acceptor" evidence="2">
    <location>
        <position position="183"/>
    </location>
</feature>
<dbReference type="Proteomes" id="UP000234748">
    <property type="component" value="Unassembled WGS sequence"/>
</dbReference>
<dbReference type="GO" id="GO:0016042">
    <property type="term" value="P:lipid catabolic process"/>
    <property type="evidence" value="ECO:0007669"/>
    <property type="project" value="UniProtKB-UniRule"/>
</dbReference>
<dbReference type="AlphaFoldDB" id="A0A2N5M475"/>
<keyword evidence="3" id="KW-1133">Transmembrane helix</keyword>
<dbReference type="InterPro" id="IPR016035">
    <property type="entry name" value="Acyl_Trfase/lysoPLipase"/>
</dbReference>
<dbReference type="InterPro" id="IPR002641">
    <property type="entry name" value="PNPLA_dom"/>
</dbReference>
<reference evidence="5 6" key="1">
    <citation type="submission" date="2017-11" db="EMBL/GenBank/DDBJ databases">
        <title>Comparitive Functional Genomics of Dry Heat Resistant strains isolated from the Viking Spacecraft.</title>
        <authorList>
            <person name="Seuylemezian A."/>
            <person name="Cooper K."/>
            <person name="Vaishampayan P."/>
        </authorList>
    </citation>
    <scope>NUCLEOTIDE SEQUENCE [LARGE SCALE GENOMIC DNA]</scope>
    <source>
        <strain evidence="5 6">V1-29</strain>
    </source>
</reference>
<keyword evidence="6" id="KW-1185">Reference proteome</keyword>
<protein>
    <recommendedName>
        <fullName evidence="4">PNPLA domain-containing protein</fullName>
    </recommendedName>
</protein>
<feature type="short sequence motif" description="DGA/G" evidence="2">
    <location>
        <begin position="183"/>
        <end position="185"/>
    </location>
</feature>
<evidence type="ECO:0000313" key="6">
    <source>
        <dbReference type="Proteomes" id="UP000234748"/>
    </source>
</evidence>
<name>A0A2N5M475_9BACI</name>
<gene>
    <name evidence="5" type="ORF">CUU66_14580</name>
</gene>
<feature type="short sequence motif" description="GXGXXG" evidence="2">
    <location>
        <begin position="9"/>
        <end position="14"/>
    </location>
</feature>
<feature type="active site" description="Nucleophile" evidence="2">
    <location>
        <position position="38"/>
    </location>
</feature>
<keyword evidence="3" id="KW-0472">Membrane</keyword>
<feature type="transmembrane region" description="Helical" evidence="3">
    <location>
        <begin position="31"/>
        <end position="51"/>
    </location>
</feature>
<evidence type="ECO:0000256" key="3">
    <source>
        <dbReference type="SAM" id="Phobius"/>
    </source>
</evidence>
<dbReference type="InterPro" id="IPR052580">
    <property type="entry name" value="Lipid_Hydrolase"/>
</dbReference>
<dbReference type="PANTHER" id="PTHR46394">
    <property type="entry name" value="ANNEXIN"/>
    <property type="match status" value="1"/>
</dbReference>
<dbReference type="RefSeq" id="WP_101643409.1">
    <property type="nucleotide sequence ID" value="NZ_PGUY01000045.1"/>
</dbReference>